<evidence type="ECO:0000256" key="9">
    <source>
        <dbReference type="ARBA" id="ARBA00022898"/>
    </source>
</evidence>
<evidence type="ECO:0000256" key="6">
    <source>
        <dbReference type="ARBA" id="ARBA00012043"/>
    </source>
</evidence>
<dbReference type="InterPro" id="IPR036052">
    <property type="entry name" value="TrpB-like_PALP_sf"/>
</dbReference>
<dbReference type="InterPro" id="IPR006654">
    <property type="entry name" value="Trp_synth_beta"/>
</dbReference>
<evidence type="ECO:0000259" key="13">
    <source>
        <dbReference type="Pfam" id="PF00291"/>
    </source>
</evidence>
<keyword evidence="8" id="KW-0822">Tryptophan biosynthesis</keyword>
<dbReference type="InterPro" id="IPR006316">
    <property type="entry name" value="Trp_synth_b-like"/>
</dbReference>
<comment type="caution">
    <text evidence="14">The sequence shown here is derived from an EMBL/GenBank/DDBJ whole genome shotgun (WGS) entry which is preliminary data.</text>
</comment>
<dbReference type="PANTHER" id="PTHR48077">
    <property type="entry name" value="TRYPTOPHAN SYNTHASE-RELATED"/>
    <property type="match status" value="1"/>
</dbReference>
<comment type="subunit">
    <text evidence="5">Tetramer of two alpha and two beta chains.</text>
</comment>
<evidence type="ECO:0000256" key="4">
    <source>
        <dbReference type="ARBA" id="ARBA00009982"/>
    </source>
</evidence>
<dbReference type="AlphaFoldDB" id="A0A835EH01"/>
<evidence type="ECO:0000256" key="11">
    <source>
        <dbReference type="ARBA" id="ARBA00023239"/>
    </source>
</evidence>
<keyword evidence="10" id="KW-0057">Aromatic amino acid biosynthesis</keyword>
<dbReference type="OrthoDB" id="504868at2759"/>
<reference evidence="14" key="1">
    <citation type="submission" date="2020-07" db="EMBL/GenBank/DDBJ databases">
        <title>Genome sequence and genetic diversity analysis of an under-domesticated orphan crop, white fonio (Digitaria exilis).</title>
        <authorList>
            <person name="Bennetzen J.L."/>
            <person name="Chen S."/>
            <person name="Ma X."/>
            <person name="Wang X."/>
            <person name="Yssel A.E.J."/>
            <person name="Chaluvadi S.R."/>
            <person name="Johnson M."/>
            <person name="Gangashetty P."/>
            <person name="Hamidou F."/>
            <person name="Sanogo M.D."/>
            <person name="Zwaenepoel A."/>
            <person name="Wallace J."/>
            <person name="Van De Peer Y."/>
            <person name="Van Deynze A."/>
        </authorList>
    </citation>
    <scope>NUCLEOTIDE SEQUENCE</scope>
    <source>
        <tissue evidence="14">Leaves</tissue>
    </source>
</reference>
<gene>
    <name evidence="14" type="ORF">HU200_042751</name>
</gene>
<dbReference type="NCBIfam" id="NF009057">
    <property type="entry name" value="PRK12391.1"/>
    <property type="match status" value="1"/>
</dbReference>
<evidence type="ECO:0000256" key="10">
    <source>
        <dbReference type="ARBA" id="ARBA00023141"/>
    </source>
</evidence>
<evidence type="ECO:0000256" key="1">
    <source>
        <dbReference type="ARBA" id="ARBA00001933"/>
    </source>
</evidence>
<dbReference type="GO" id="GO:0030170">
    <property type="term" value="F:pyridoxal phosphate binding"/>
    <property type="evidence" value="ECO:0007669"/>
    <property type="project" value="InterPro"/>
</dbReference>
<dbReference type="PIRSF" id="PIRSF001413">
    <property type="entry name" value="Trp_syn_beta"/>
    <property type="match status" value="1"/>
</dbReference>
<dbReference type="Proteomes" id="UP000636709">
    <property type="component" value="Unassembled WGS sequence"/>
</dbReference>
<comment type="similarity">
    <text evidence="4">Belongs to the TrpB family.</text>
</comment>
<comment type="function">
    <text evidence="2">The beta subunit is responsible for the synthesis of L-tryptophan from indole and L-serine.</text>
</comment>
<evidence type="ECO:0000256" key="7">
    <source>
        <dbReference type="ARBA" id="ARBA00022605"/>
    </source>
</evidence>
<dbReference type="GO" id="GO:0052684">
    <property type="term" value="F:L-serine hydro-lyase (adding indole, L-tryptophan-forming) activity"/>
    <property type="evidence" value="ECO:0007669"/>
    <property type="project" value="TreeGrafter"/>
</dbReference>
<evidence type="ECO:0000256" key="12">
    <source>
        <dbReference type="ARBA" id="ARBA00049047"/>
    </source>
</evidence>
<dbReference type="Pfam" id="PF00291">
    <property type="entry name" value="PALP"/>
    <property type="match status" value="1"/>
</dbReference>
<evidence type="ECO:0000313" key="15">
    <source>
        <dbReference type="Proteomes" id="UP000636709"/>
    </source>
</evidence>
<comment type="catalytic activity">
    <reaction evidence="12">
        <text>(1S,2R)-1-C-(indol-3-yl)glycerol 3-phosphate + L-serine = D-glyceraldehyde 3-phosphate + L-tryptophan + H2O</text>
        <dbReference type="Rhea" id="RHEA:10532"/>
        <dbReference type="ChEBI" id="CHEBI:15377"/>
        <dbReference type="ChEBI" id="CHEBI:33384"/>
        <dbReference type="ChEBI" id="CHEBI:57912"/>
        <dbReference type="ChEBI" id="CHEBI:58866"/>
        <dbReference type="ChEBI" id="CHEBI:59776"/>
        <dbReference type="EC" id="4.2.1.20"/>
    </reaction>
</comment>
<dbReference type="InterPro" id="IPR001926">
    <property type="entry name" value="TrpB-like_PALP"/>
</dbReference>
<dbReference type="NCBIfam" id="TIGR01415">
    <property type="entry name" value="trpB_rel"/>
    <property type="match status" value="1"/>
</dbReference>
<dbReference type="CDD" id="cd06446">
    <property type="entry name" value="Trp-synth_B"/>
    <property type="match status" value="1"/>
</dbReference>
<dbReference type="PIRSF" id="PIRSF500824">
    <property type="entry name" value="TrpB_prok"/>
    <property type="match status" value="1"/>
</dbReference>
<accession>A0A835EH01</accession>
<sequence>MLVTSHHTLQTPVLMDTVYITAGPQQRASLLCTPKPRVATTGRRSLSFTARASINSGAAKVSIPKQWYNLVADLPVKPPPPLHPQTHQPLNPSDLSPLFPDELIRQEVTDERFIDIPEEVIDVYELWRPTPLIRARRLEKQLGTPAKIYYKYEGTSPAGSHKANTAVPQAWYNAAAGVKNVVTETGAGQWGSALSFASSLFGLNCEVWQVRASFDQKPYRRLMMETWGAKVHPSPSPATEAGKKILATDPSSPGSLGIAISEAVEVAATNGDTKYCLGSVLNHVLLHQTVIGEECLEQMAALGVVPDVVIGCTGGGSNFGGLAFPFMREKLAGRMSPEFMAVEPAACPTLTKGVYAYDFGDTAGLTPLMKMHTLGHGFVPDPIHAGGLRYHGMAPLISHVYELGFMDAISIQQTECFQGNQSYSAFFSAALQFARTEGIIPAPEPTHAIAAAIREAMECKRTGEEKVILMAMCGHGHFDLAAYEKYLRGDMVDLSHSADKLEASLAAVPKV</sequence>
<evidence type="ECO:0000313" key="14">
    <source>
        <dbReference type="EMBL" id="KAF8687812.1"/>
    </source>
</evidence>
<keyword evidence="7" id="KW-0028">Amino-acid biosynthesis</keyword>
<keyword evidence="15" id="KW-1185">Reference proteome</keyword>
<comment type="pathway">
    <text evidence="3">Amino-acid biosynthesis; L-tryptophan biosynthesis; L-tryptophan from chorismate: step 5/5.</text>
</comment>
<evidence type="ECO:0000256" key="8">
    <source>
        <dbReference type="ARBA" id="ARBA00022822"/>
    </source>
</evidence>
<dbReference type="InterPro" id="IPR023026">
    <property type="entry name" value="Trp_synth_beta/beta-like"/>
</dbReference>
<feature type="domain" description="Tryptophan synthase beta chain-like PALP" evidence="13">
    <location>
        <begin position="126"/>
        <end position="474"/>
    </location>
</feature>
<keyword evidence="9" id="KW-0663">Pyridoxal phosphate</keyword>
<evidence type="ECO:0000256" key="5">
    <source>
        <dbReference type="ARBA" id="ARBA00011270"/>
    </source>
</evidence>
<organism evidence="14 15">
    <name type="scientific">Digitaria exilis</name>
    <dbReference type="NCBI Taxonomy" id="1010633"/>
    <lineage>
        <taxon>Eukaryota</taxon>
        <taxon>Viridiplantae</taxon>
        <taxon>Streptophyta</taxon>
        <taxon>Embryophyta</taxon>
        <taxon>Tracheophyta</taxon>
        <taxon>Spermatophyta</taxon>
        <taxon>Magnoliopsida</taxon>
        <taxon>Liliopsida</taxon>
        <taxon>Poales</taxon>
        <taxon>Poaceae</taxon>
        <taxon>PACMAD clade</taxon>
        <taxon>Panicoideae</taxon>
        <taxon>Panicodae</taxon>
        <taxon>Paniceae</taxon>
        <taxon>Anthephorinae</taxon>
        <taxon>Digitaria</taxon>
    </lineage>
</organism>
<dbReference type="GO" id="GO:0005737">
    <property type="term" value="C:cytoplasm"/>
    <property type="evidence" value="ECO:0007669"/>
    <property type="project" value="TreeGrafter"/>
</dbReference>
<dbReference type="GO" id="GO:0004834">
    <property type="term" value="F:tryptophan synthase activity"/>
    <property type="evidence" value="ECO:0007669"/>
    <property type="project" value="UniProtKB-EC"/>
</dbReference>
<comment type="cofactor">
    <cofactor evidence="1">
        <name>pyridoxal 5'-phosphate</name>
        <dbReference type="ChEBI" id="CHEBI:597326"/>
    </cofactor>
</comment>
<dbReference type="EMBL" id="JACEFO010002054">
    <property type="protein sequence ID" value="KAF8687812.1"/>
    <property type="molecule type" value="Genomic_DNA"/>
</dbReference>
<name>A0A835EH01_9POAL</name>
<dbReference type="EC" id="4.2.1.20" evidence="6"/>
<evidence type="ECO:0000256" key="3">
    <source>
        <dbReference type="ARBA" id="ARBA00004733"/>
    </source>
</evidence>
<dbReference type="Gene3D" id="3.40.50.1100">
    <property type="match status" value="2"/>
</dbReference>
<dbReference type="PANTHER" id="PTHR48077:SF6">
    <property type="entry name" value="TRYPTOPHAN SYNTHASE"/>
    <property type="match status" value="1"/>
</dbReference>
<keyword evidence="11" id="KW-0456">Lyase</keyword>
<proteinExistence type="inferred from homology"/>
<dbReference type="SUPFAM" id="SSF53686">
    <property type="entry name" value="Tryptophan synthase beta subunit-like PLP-dependent enzymes"/>
    <property type="match status" value="1"/>
</dbReference>
<protein>
    <recommendedName>
        <fullName evidence="6">tryptophan synthase</fullName>
        <ecNumber evidence="6">4.2.1.20</ecNumber>
    </recommendedName>
</protein>
<evidence type="ECO:0000256" key="2">
    <source>
        <dbReference type="ARBA" id="ARBA00002786"/>
    </source>
</evidence>